<sequence>MSEVPGPLVGPHELQEMLGVGRSRMRQLIRYPTFPAPFQRLHGTTVWLRSDVEAWISRYRQPRPDSDDDQS</sequence>
<proteinExistence type="predicted"/>
<evidence type="ECO:0000313" key="1">
    <source>
        <dbReference type="EMBL" id="MBO4210971.1"/>
    </source>
</evidence>
<dbReference type="EMBL" id="WVUH01000723">
    <property type="protein sequence ID" value="MBO4210971.1"/>
    <property type="molecule type" value="Genomic_DNA"/>
</dbReference>
<protein>
    <submittedName>
        <fullName evidence="1">AlpA family phage regulatory protein</fullName>
    </submittedName>
</protein>
<comment type="caution">
    <text evidence="1">The sequence shown here is derived from an EMBL/GenBank/DDBJ whole genome shotgun (WGS) entry which is preliminary data.</text>
</comment>
<dbReference type="RefSeq" id="WP_208817983.1">
    <property type="nucleotide sequence ID" value="NZ_WVUH01000723.1"/>
</dbReference>
<gene>
    <name evidence="1" type="ORF">GSF22_34020</name>
</gene>
<dbReference type="Proteomes" id="UP000823521">
    <property type="component" value="Unassembled WGS sequence"/>
</dbReference>
<keyword evidence="2" id="KW-1185">Reference proteome</keyword>
<dbReference type="Gene3D" id="1.10.238.160">
    <property type="match status" value="1"/>
</dbReference>
<reference evidence="1 2" key="1">
    <citation type="submission" date="2019-12" db="EMBL/GenBank/DDBJ databases">
        <title>Whole genome sequencing of endophytic Actinobacterium Micromonospora sp. MPMI6T.</title>
        <authorList>
            <person name="Evv R."/>
            <person name="Podile A.R."/>
        </authorList>
    </citation>
    <scope>NUCLEOTIDE SEQUENCE [LARGE SCALE GENOMIC DNA]</scope>
    <source>
        <strain evidence="1 2">MPMI6</strain>
    </source>
</reference>
<name>A0ABS3W2M1_MICEH</name>
<accession>A0ABS3W2M1</accession>
<organism evidence="1 2">
    <name type="scientific">Micromonospora echinofusca</name>
    <dbReference type="NCBI Taxonomy" id="47858"/>
    <lineage>
        <taxon>Bacteria</taxon>
        <taxon>Bacillati</taxon>
        <taxon>Actinomycetota</taxon>
        <taxon>Actinomycetes</taxon>
        <taxon>Micromonosporales</taxon>
        <taxon>Micromonosporaceae</taxon>
        <taxon>Micromonospora</taxon>
    </lineage>
</organism>
<evidence type="ECO:0000313" key="2">
    <source>
        <dbReference type="Proteomes" id="UP000823521"/>
    </source>
</evidence>